<dbReference type="PIRSF" id="PIRSF005572">
    <property type="entry name" value="NifS"/>
    <property type="match status" value="1"/>
</dbReference>
<evidence type="ECO:0000256" key="15">
    <source>
        <dbReference type="RuleBase" id="RU004504"/>
    </source>
</evidence>
<organism evidence="19 20">
    <name type="scientific">Rhizobium jaguaris</name>
    <dbReference type="NCBI Taxonomy" id="1312183"/>
    <lineage>
        <taxon>Bacteria</taxon>
        <taxon>Pseudomonadati</taxon>
        <taxon>Pseudomonadota</taxon>
        <taxon>Alphaproteobacteria</taxon>
        <taxon>Hyphomicrobiales</taxon>
        <taxon>Rhizobiaceae</taxon>
        <taxon>Rhizobium/Agrobacterium group</taxon>
        <taxon>Rhizobium</taxon>
    </lineage>
</organism>
<dbReference type="PROSITE" id="PS00595">
    <property type="entry name" value="AA_TRANSFER_CLASS_5"/>
    <property type="match status" value="1"/>
</dbReference>
<keyword evidence="9 16" id="KW-0663">Pyridoxal phosphate</keyword>
<evidence type="ECO:0000256" key="7">
    <source>
        <dbReference type="ARBA" id="ARBA00022679"/>
    </source>
</evidence>
<dbReference type="Gene3D" id="3.40.640.10">
    <property type="entry name" value="Type I PLP-dependent aspartate aminotransferase-like (Major domain)"/>
    <property type="match status" value="1"/>
</dbReference>
<evidence type="ECO:0000256" key="16">
    <source>
        <dbReference type="RuleBase" id="RU364075"/>
    </source>
</evidence>
<evidence type="ECO:0000256" key="10">
    <source>
        <dbReference type="ARBA" id="ARBA00023004"/>
    </source>
</evidence>
<dbReference type="GO" id="GO:0046872">
    <property type="term" value="F:metal ion binding"/>
    <property type="evidence" value="ECO:0007669"/>
    <property type="project" value="UniProtKB-KW"/>
</dbReference>
<dbReference type="Proteomes" id="UP000282195">
    <property type="component" value="Plasmid pRCCGE525b"/>
</dbReference>
<feature type="region of interest" description="Disordered" evidence="17">
    <location>
        <begin position="385"/>
        <end position="408"/>
    </location>
</feature>
<keyword evidence="19" id="KW-0614">Plasmid</keyword>
<keyword evidence="10 16" id="KW-0408">Iron</keyword>
<dbReference type="InterPro" id="IPR015421">
    <property type="entry name" value="PyrdxlP-dep_Trfase_major"/>
</dbReference>
<comment type="similarity">
    <text evidence="3 16">Belongs to the class-V pyridoxal-phosphate-dependent aminotransferase family. NifS/IscS subfamily.</text>
</comment>
<evidence type="ECO:0000256" key="17">
    <source>
        <dbReference type="SAM" id="MobiDB-lite"/>
    </source>
</evidence>
<feature type="domain" description="Aminotransferase class V" evidence="18">
    <location>
        <begin position="4"/>
        <end position="367"/>
    </location>
</feature>
<reference evidence="19 20" key="1">
    <citation type="submission" date="2018-10" db="EMBL/GenBank/DDBJ databases">
        <title>Rhizobium etli, R. leguminosarum and a new Rhizobium genospecies from Phaseolus dumosus.</title>
        <authorList>
            <person name="Ramirez-Puebla S.T."/>
            <person name="Rogel-Hernandez M.A."/>
            <person name="Guerrero G."/>
            <person name="Ormeno-Orrillo E."/>
            <person name="Martinez-Romero J.C."/>
            <person name="Negrete-Yankelevich S."/>
            <person name="Martinez-Romero E."/>
        </authorList>
    </citation>
    <scope>NUCLEOTIDE SEQUENCE [LARGE SCALE GENOMIC DNA]</scope>
    <source>
        <strain evidence="19 20">CCGE525</strain>
        <plasmid evidence="20">prccge525b</plasmid>
    </source>
</reference>
<proteinExistence type="inferred from homology"/>
<evidence type="ECO:0000313" key="19">
    <source>
        <dbReference type="EMBL" id="AYG64055.1"/>
    </source>
</evidence>
<evidence type="ECO:0000256" key="4">
    <source>
        <dbReference type="ARBA" id="ARBA00011738"/>
    </source>
</evidence>
<evidence type="ECO:0000256" key="14">
    <source>
        <dbReference type="ARBA" id="ARBA00050776"/>
    </source>
</evidence>
<evidence type="ECO:0000256" key="13">
    <source>
        <dbReference type="ARBA" id="ARBA00031911"/>
    </source>
</evidence>
<keyword evidence="20" id="KW-1185">Reference proteome</keyword>
<evidence type="ECO:0000256" key="8">
    <source>
        <dbReference type="ARBA" id="ARBA00022723"/>
    </source>
</evidence>
<gene>
    <name evidence="19" type="primary">nifS</name>
    <name evidence="19" type="ORF">CCGE525_35150</name>
</gene>
<dbReference type="InterPro" id="IPR017772">
    <property type="entry name" value="Cys_deSase_NifS_bac/arc"/>
</dbReference>
<dbReference type="InterPro" id="IPR016454">
    <property type="entry name" value="Cysteine_dSase"/>
</dbReference>
<feature type="compositionally biased region" description="Basic and acidic residues" evidence="17">
    <location>
        <begin position="399"/>
        <end position="408"/>
    </location>
</feature>
<evidence type="ECO:0000256" key="11">
    <source>
        <dbReference type="ARBA" id="ARBA00023014"/>
    </source>
</evidence>
<name>A0A387G3X2_9HYPH</name>
<evidence type="ECO:0000256" key="5">
    <source>
        <dbReference type="ARBA" id="ARBA00012239"/>
    </source>
</evidence>
<dbReference type="PANTHER" id="PTHR11601:SF34">
    <property type="entry name" value="CYSTEINE DESULFURASE"/>
    <property type="match status" value="1"/>
</dbReference>
<protein>
    <recommendedName>
        <fullName evidence="6 16">Cysteine desulfurase</fullName>
        <ecNumber evidence="5 16">2.8.1.7</ecNumber>
    </recommendedName>
    <alternativeName>
        <fullName evidence="13 16">Nitrogenase metalloclusters biosynthesis protein NifS</fullName>
    </alternativeName>
</protein>
<evidence type="ECO:0000259" key="18">
    <source>
        <dbReference type="Pfam" id="PF00266"/>
    </source>
</evidence>
<keyword evidence="12" id="KW-0535">Nitrogen fixation</keyword>
<comment type="function">
    <text evidence="2">Catalyzes the removal of elemental sulfur atoms from cysteine to produce alanine. Seems to participate in the biosynthesis of the nitrogenase metalloclusters by providing the inorganic sulfur required for the Fe-S core formation.</text>
</comment>
<accession>A0A387G3X2</accession>
<keyword evidence="7 16" id="KW-0808">Transferase</keyword>
<dbReference type="Pfam" id="PF00266">
    <property type="entry name" value="Aminotran_5"/>
    <property type="match status" value="1"/>
</dbReference>
<evidence type="ECO:0000256" key="2">
    <source>
        <dbReference type="ARBA" id="ARBA00003120"/>
    </source>
</evidence>
<evidence type="ECO:0000313" key="20">
    <source>
        <dbReference type="Proteomes" id="UP000282195"/>
    </source>
</evidence>
<dbReference type="InterPro" id="IPR000192">
    <property type="entry name" value="Aminotrans_V_dom"/>
</dbReference>
<evidence type="ECO:0000256" key="6">
    <source>
        <dbReference type="ARBA" id="ARBA00013558"/>
    </source>
</evidence>
<dbReference type="GO" id="GO:0030170">
    <property type="term" value="F:pyridoxal phosphate binding"/>
    <property type="evidence" value="ECO:0007669"/>
    <property type="project" value="InterPro"/>
</dbReference>
<dbReference type="PANTHER" id="PTHR11601">
    <property type="entry name" value="CYSTEINE DESULFURYLASE FAMILY MEMBER"/>
    <property type="match status" value="1"/>
</dbReference>
<dbReference type="EC" id="2.8.1.7" evidence="5 16"/>
<evidence type="ECO:0000256" key="3">
    <source>
        <dbReference type="ARBA" id="ARBA00006490"/>
    </source>
</evidence>
<comment type="catalytic activity">
    <reaction evidence="14 16">
        <text>(sulfur carrier)-H + L-cysteine = (sulfur carrier)-SH + L-alanine</text>
        <dbReference type="Rhea" id="RHEA:43892"/>
        <dbReference type="Rhea" id="RHEA-COMP:14737"/>
        <dbReference type="Rhea" id="RHEA-COMP:14739"/>
        <dbReference type="ChEBI" id="CHEBI:29917"/>
        <dbReference type="ChEBI" id="CHEBI:35235"/>
        <dbReference type="ChEBI" id="CHEBI:57972"/>
        <dbReference type="ChEBI" id="CHEBI:64428"/>
        <dbReference type="EC" id="2.8.1.7"/>
    </reaction>
</comment>
<comment type="subunit">
    <text evidence="4">Homodimer.</text>
</comment>
<dbReference type="Gene3D" id="3.90.1150.10">
    <property type="entry name" value="Aspartate Aminotransferase, domain 1"/>
    <property type="match status" value="1"/>
</dbReference>
<evidence type="ECO:0000256" key="12">
    <source>
        <dbReference type="ARBA" id="ARBA00023231"/>
    </source>
</evidence>
<dbReference type="KEGG" id="rjg:CCGE525_35150"/>
<dbReference type="FunFam" id="3.40.640.10:FF:000084">
    <property type="entry name" value="IscS-like cysteine desulfurase"/>
    <property type="match status" value="1"/>
</dbReference>
<dbReference type="EMBL" id="CP032696">
    <property type="protein sequence ID" value="AYG64055.1"/>
    <property type="molecule type" value="Genomic_DNA"/>
</dbReference>
<keyword evidence="11 16" id="KW-0411">Iron-sulfur</keyword>
<sequence length="408" mass="44257">MRSVYLDNNATTRVDPEVVQTMLPFFTDQFANPSSGHNFGSSASAAITTARRQLQALIGAEFEHEIVFTSGGTESDNAAILSALEIMPDRTQIVTSVVEHPAVLTLCAHLEKRHGIKVHRIPVDQHGRLDLQAYRMALSPHVAIVSIMWANNETGTIFPVAQLASLAKEVGAIFHTDAVQAVGKLPIHLKSSAIDMLSLSGHKLHGPKGIGALWVRRGVRFEAMIKGGHQERGRRAGTANTAGIVGLGKAAELALKFMEDENGRVRSLRDRLEKELLQRIPDAFVTGTPLERLPNTSNIAFEQVEADGILLHLDRYGIACSSGSACTSDSPEPSHVLTAMNIPHISALGVIRFSLSRDNCDDDIDYVLDVLPGIVSDLRGSSSVTPKRAKRRRPLGFVDPKEKGRNPS</sequence>
<dbReference type="NCBIfam" id="TIGR03402">
    <property type="entry name" value="FeS_nifS"/>
    <property type="match status" value="1"/>
</dbReference>
<dbReference type="AlphaFoldDB" id="A0A387G3X2"/>
<keyword evidence="8 16" id="KW-0479">Metal-binding</keyword>
<dbReference type="InterPro" id="IPR015422">
    <property type="entry name" value="PyrdxlP-dep_Trfase_small"/>
</dbReference>
<dbReference type="GO" id="GO:0006520">
    <property type="term" value="P:amino acid metabolic process"/>
    <property type="evidence" value="ECO:0007669"/>
    <property type="project" value="InterPro"/>
</dbReference>
<geneLocation type="plasmid" evidence="20">
    <name>prccge525b</name>
</geneLocation>
<evidence type="ECO:0000256" key="1">
    <source>
        <dbReference type="ARBA" id="ARBA00001933"/>
    </source>
</evidence>
<dbReference type="InterPro" id="IPR015424">
    <property type="entry name" value="PyrdxlP-dep_Trfase"/>
</dbReference>
<dbReference type="RefSeq" id="WP_120708952.1">
    <property type="nucleotide sequence ID" value="NZ_CP032696.1"/>
</dbReference>
<dbReference type="GO" id="GO:0031071">
    <property type="term" value="F:cysteine desulfurase activity"/>
    <property type="evidence" value="ECO:0007669"/>
    <property type="project" value="UniProtKB-EC"/>
</dbReference>
<comment type="cofactor">
    <cofactor evidence="1 15">
        <name>pyridoxal 5'-phosphate</name>
        <dbReference type="ChEBI" id="CHEBI:597326"/>
    </cofactor>
</comment>
<dbReference type="InterPro" id="IPR020578">
    <property type="entry name" value="Aminotrans_V_PyrdxlP_BS"/>
</dbReference>
<dbReference type="GO" id="GO:0051536">
    <property type="term" value="F:iron-sulfur cluster binding"/>
    <property type="evidence" value="ECO:0007669"/>
    <property type="project" value="UniProtKB-KW"/>
</dbReference>
<evidence type="ECO:0000256" key="9">
    <source>
        <dbReference type="ARBA" id="ARBA00022898"/>
    </source>
</evidence>
<dbReference type="Gene3D" id="1.10.260.50">
    <property type="match status" value="1"/>
</dbReference>
<dbReference type="SUPFAM" id="SSF53383">
    <property type="entry name" value="PLP-dependent transferases"/>
    <property type="match status" value="1"/>
</dbReference>
<dbReference type="OrthoDB" id="9808002at2"/>